<evidence type="ECO:0000313" key="3">
    <source>
        <dbReference type="Proteomes" id="UP000786811"/>
    </source>
</evidence>
<sequence length="140" mass="16330">MGRQVRADDVVRSTDTTEEIQVETSDISNKFKFFETYKEPEKERKQFRITPPRDGQVKMEEKATKEDVPDGPKPLKRFTPPPEDKYAKLTASDTDEEEDGEEEEEDGNEDITEEERRNPNYVRASDKVILMPLITHFYNA</sequence>
<evidence type="ECO:0000256" key="1">
    <source>
        <dbReference type="SAM" id="MobiDB-lite"/>
    </source>
</evidence>
<proteinExistence type="predicted"/>
<accession>A0A8J2EAZ1</accession>
<feature type="region of interest" description="Disordered" evidence="1">
    <location>
        <begin position="39"/>
        <end position="126"/>
    </location>
</feature>
<comment type="caution">
    <text evidence="2">The sequence shown here is derived from an EMBL/GenBank/DDBJ whole genome shotgun (WGS) entry which is preliminary data.</text>
</comment>
<feature type="compositionally biased region" description="Basic and acidic residues" evidence="1">
    <location>
        <begin position="1"/>
        <end position="12"/>
    </location>
</feature>
<organism evidence="2 3">
    <name type="scientific">Cotesia congregata</name>
    <name type="common">Parasitoid wasp</name>
    <name type="synonym">Apanteles congregatus</name>
    <dbReference type="NCBI Taxonomy" id="51543"/>
    <lineage>
        <taxon>Eukaryota</taxon>
        <taxon>Metazoa</taxon>
        <taxon>Ecdysozoa</taxon>
        <taxon>Arthropoda</taxon>
        <taxon>Hexapoda</taxon>
        <taxon>Insecta</taxon>
        <taxon>Pterygota</taxon>
        <taxon>Neoptera</taxon>
        <taxon>Endopterygota</taxon>
        <taxon>Hymenoptera</taxon>
        <taxon>Apocrita</taxon>
        <taxon>Ichneumonoidea</taxon>
        <taxon>Braconidae</taxon>
        <taxon>Microgastrinae</taxon>
        <taxon>Cotesia</taxon>
    </lineage>
</organism>
<keyword evidence="3" id="KW-1185">Reference proteome</keyword>
<feature type="compositionally biased region" description="Acidic residues" evidence="1">
    <location>
        <begin position="93"/>
        <end position="113"/>
    </location>
</feature>
<dbReference type="OrthoDB" id="25654at2759"/>
<protein>
    <submittedName>
        <fullName evidence="2">Uncharacterized protein</fullName>
    </submittedName>
</protein>
<name>A0A8J2EAZ1_COTCN</name>
<feature type="compositionally biased region" description="Basic and acidic residues" evidence="1">
    <location>
        <begin position="55"/>
        <end position="70"/>
    </location>
</feature>
<feature type="region of interest" description="Disordered" evidence="1">
    <location>
        <begin position="1"/>
        <end position="25"/>
    </location>
</feature>
<dbReference type="AlphaFoldDB" id="A0A8J2EAZ1"/>
<reference evidence="2" key="1">
    <citation type="submission" date="2021-04" db="EMBL/GenBank/DDBJ databases">
        <authorList>
            <person name="Chebbi M.A.C M."/>
        </authorList>
    </citation>
    <scope>NUCLEOTIDE SEQUENCE</scope>
</reference>
<dbReference type="Proteomes" id="UP000786811">
    <property type="component" value="Unassembled WGS sequence"/>
</dbReference>
<gene>
    <name evidence="2" type="ORF">HICCMSTLAB_LOCUS265</name>
</gene>
<evidence type="ECO:0000313" key="2">
    <source>
        <dbReference type="EMBL" id="CAG5073292.1"/>
    </source>
</evidence>
<dbReference type="EMBL" id="CAJNRD030001114">
    <property type="protein sequence ID" value="CAG5073292.1"/>
    <property type="molecule type" value="Genomic_DNA"/>
</dbReference>